<sequence>MEKAGQKIPPSLIDCINTIDDSNTESPSLERGNNFVNTEGVLGTTNKVEESVAVGDVKKEEKSAKPQVFINQVEEEKNIETFENVTEKHPPSSEKEEDILDDDGW</sequence>
<dbReference type="Proteomes" id="UP000887579">
    <property type="component" value="Unplaced"/>
</dbReference>
<name>A0AC34FP34_9BILA</name>
<accession>A0AC34FP34</accession>
<reference evidence="2" key="1">
    <citation type="submission" date="2022-11" db="UniProtKB">
        <authorList>
            <consortium name="WormBaseParasite"/>
        </authorList>
    </citation>
    <scope>IDENTIFICATION</scope>
</reference>
<dbReference type="WBParaSite" id="ES5_v2.g19140.t1">
    <property type="protein sequence ID" value="ES5_v2.g19140.t1"/>
    <property type="gene ID" value="ES5_v2.g19140"/>
</dbReference>
<organism evidence="1 2">
    <name type="scientific">Panagrolaimus sp. ES5</name>
    <dbReference type="NCBI Taxonomy" id="591445"/>
    <lineage>
        <taxon>Eukaryota</taxon>
        <taxon>Metazoa</taxon>
        <taxon>Ecdysozoa</taxon>
        <taxon>Nematoda</taxon>
        <taxon>Chromadorea</taxon>
        <taxon>Rhabditida</taxon>
        <taxon>Tylenchina</taxon>
        <taxon>Panagrolaimomorpha</taxon>
        <taxon>Panagrolaimoidea</taxon>
        <taxon>Panagrolaimidae</taxon>
        <taxon>Panagrolaimus</taxon>
    </lineage>
</organism>
<evidence type="ECO:0000313" key="2">
    <source>
        <dbReference type="WBParaSite" id="ES5_v2.g19140.t1"/>
    </source>
</evidence>
<proteinExistence type="predicted"/>
<protein>
    <submittedName>
        <fullName evidence="2">Uncharacterized protein</fullName>
    </submittedName>
</protein>
<evidence type="ECO:0000313" key="1">
    <source>
        <dbReference type="Proteomes" id="UP000887579"/>
    </source>
</evidence>